<evidence type="ECO:0000259" key="3">
    <source>
        <dbReference type="SMART" id="SM01022"/>
    </source>
</evidence>
<comment type="catalytic activity">
    <reaction evidence="2">
        <text>N(4)-acetylcytosine + H2O = cytosine + acetate + H(+)</text>
        <dbReference type="Rhea" id="RHEA:62940"/>
        <dbReference type="ChEBI" id="CHEBI:15377"/>
        <dbReference type="ChEBI" id="CHEBI:15378"/>
        <dbReference type="ChEBI" id="CHEBI:16040"/>
        <dbReference type="ChEBI" id="CHEBI:30089"/>
        <dbReference type="ChEBI" id="CHEBI:146134"/>
        <dbReference type="EC" id="3.5.1.135"/>
    </reaction>
</comment>
<organism evidence="4 5">
    <name type="scientific">Shewanella gaetbuli</name>
    <dbReference type="NCBI Taxonomy" id="220752"/>
    <lineage>
        <taxon>Bacteria</taxon>
        <taxon>Pseudomonadati</taxon>
        <taxon>Pseudomonadota</taxon>
        <taxon>Gammaproteobacteria</taxon>
        <taxon>Alteromonadales</taxon>
        <taxon>Shewanellaceae</taxon>
        <taxon>Shewanella</taxon>
    </lineage>
</organism>
<dbReference type="AlphaFoldDB" id="A0A9X2CN19"/>
<keyword evidence="5" id="KW-1185">Reference proteome</keyword>
<dbReference type="NCBIfam" id="NF003443">
    <property type="entry name" value="PRK04980.1"/>
    <property type="match status" value="1"/>
</dbReference>
<protein>
    <recommendedName>
        <fullName evidence="2">N(4)-acetylcytidine amidohydrolase</fullName>
        <shortName evidence="2">ac4C amidohydrolase</shortName>
        <ecNumber evidence="2">3.5.1.135</ecNumber>
    </recommendedName>
</protein>
<dbReference type="GO" id="GO:0016813">
    <property type="term" value="F:hydrolase activity, acting on carbon-nitrogen (but not peptide) bonds, in linear amidines"/>
    <property type="evidence" value="ECO:0007669"/>
    <property type="project" value="UniProtKB-UniRule"/>
</dbReference>
<feature type="active site" description="Nucleophile" evidence="2">
    <location>
        <position position="39"/>
    </location>
</feature>
<dbReference type="InterPro" id="IPR007374">
    <property type="entry name" value="ASCH_domain"/>
</dbReference>
<keyword evidence="1 2" id="KW-0378">Hydrolase</keyword>
<comment type="function">
    <text evidence="2">Catalyzes the hydrolysis of N(4)-acetylcytidine (ac4C).</text>
</comment>
<dbReference type="PANTHER" id="PTHR38088:SF2">
    <property type="entry name" value="UCP029143 FAMILY PROTEIN"/>
    <property type="match status" value="1"/>
</dbReference>
<dbReference type="Gene3D" id="2.30.130.30">
    <property type="entry name" value="Hypothetical protein"/>
    <property type="match status" value="1"/>
</dbReference>
<dbReference type="SUPFAM" id="SSF88697">
    <property type="entry name" value="PUA domain-like"/>
    <property type="match status" value="1"/>
</dbReference>
<dbReference type="EMBL" id="JAKIKP010000017">
    <property type="protein sequence ID" value="MCL1144244.1"/>
    <property type="molecule type" value="Genomic_DNA"/>
</dbReference>
<accession>A0A9X2CN19</accession>
<evidence type="ECO:0000256" key="1">
    <source>
        <dbReference type="ARBA" id="ARBA00022801"/>
    </source>
</evidence>
<comment type="catalytic activity">
    <reaction evidence="2">
        <text>N(4)-acetyl-2'-deoxycytidine + H2O = 2'-deoxycytidine + acetate + H(+)</text>
        <dbReference type="Rhea" id="RHEA:62936"/>
        <dbReference type="ChEBI" id="CHEBI:15377"/>
        <dbReference type="ChEBI" id="CHEBI:15378"/>
        <dbReference type="ChEBI" id="CHEBI:15698"/>
        <dbReference type="ChEBI" id="CHEBI:30089"/>
        <dbReference type="ChEBI" id="CHEBI:146133"/>
        <dbReference type="EC" id="3.5.1.135"/>
    </reaction>
</comment>
<dbReference type="PANTHER" id="PTHR38088">
    <property type="entry name" value="UCP029143 FAMILY PROTEIN"/>
    <property type="match status" value="1"/>
</dbReference>
<dbReference type="PIRSF" id="PIRSF029143">
    <property type="entry name" value="UCP029143"/>
    <property type="match status" value="1"/>
</dbReference>
<feature type="active site" description="Proton acceptor" evidence="2">
    <location>
        <position position="36"/>
    </location>
</feature>
<comment type="caution">
    <text evidence="4">The sequence shown here is derived from an EMBL/GenBank/DDBJ whole genome shotgun (WGS) entry which is preliminary data.</text>
</comment>
<dbReference type="CDD" id="cd06552">
    <property type="entry name" value="ASCH_yqfb_like"/>
    <property type="match status" value="1"/>
</dbReference>
<dbReference type="Pfam" id="PF04266">
    <property type="entry name" value="ASCH"/>
    <property type="match status" value="1"/>
</dbReference>
<feature type="active site" description="Proton donor" evidence="2">
    <location>
        <position position="89"/>
    </location>
</feature>
<evidence type="ECO:0000313" key="5">
    <source>
        <dbReference type="Proteomes" id="UP001139333"/>
    </source>
</evidence>
<comment type="catalytic activity">
    <reaction evidence="2">
        <text>N(4)-acetylcytidine + H2O = cytidine + acetate + H(+)</text>
        <dbReference type="Rhea" id="RHEA:62932"/>
        <dbReference type="ChEBI" id="CHEBI:15377"/>
        <dbReference type="ChEBI" id="CHEBI:15378"/>
        <dbReference type="ChEBI" id="CHEBI:17562"/>
        <dbReference type="ChEBI" id="CHEBI:30089"/>
        <dbReference type="ChEBI" id="CHEBI:70989"/>
        <dbReference type="EC" id="3.5.1.135"/>
    </reaction>
</comment>
<feature type="domain" description="ASCH" evidence="3">
    <location>
        <begin position="21"/>
        <end position="119"/>
    </location>
</feature>
<name>A0A9X2CN19_9GAMM</name>
<proteinExistence type="inferred from homology"/>
<dbReference type="EC" id="3.5.1.135" evidence="2"/>
<reference evidence="4" key="1">
    <citation type="submission" date="2022-01" db="EMBL/GenBank/DDBJ databases">
        <title>Whole genome-based taxonomy of the Shewanellaceae.</title>
        <authorList>
            <person name="Martin-Rodriguez A.J."/>
        </authorList>
    </citation>
    <scope>NUCLEOTIDE SEQUENCE</scope>
    <source>
        <strain evidence="4">DSM 16422</strain>
    </source>
</reference>
<evidence type="ECO:0000313" key="4">
    <source>
        <dbReference type="EMBL" id="MCL1144244.1"/>
    </source>
</evidence>
<dbReference type="HAMAP" id="MF_00684">
    <property type="entry name" value="ac4C_amidohydr"/>
    <property type="match status" value="1"/>
</dbReference>
<dbReference type="InterPro" id="IPR015947">
    <property type="entry name" value="PUA-like_sf"/>
</dbReference>
<evidence type="ECO:0000256" key="2">
    <source>
        <dbReference type="HAMAP-Rule" id="MF_00684"/>
    </source>
</evidence>
<dbReference type="SMART" id="SM01022">
    <property type="entry name" value="ASCH"/>
    <property type="match status" value="1"/>
</dbReference>
<dbReference type="InterPro" id="IPR008314">
    <property type="entry name" value="AC4CH"/>
</dbReference>
<dbReference type="GO" id="GO:0005829">
    <property type="term" value="C:cytosol"/>
    <property type="evidence" value="ECO:0007669"/>
    <property type="project" value="TreeGrafter"/>
</dbReference>
<dbReference type="Proteomes" id="UP001139333">
    <property type="component" value="Unassembled WGS sequence"/>
</dbReference>
<dbReference type="RefSeq" id="WP_248996910.1">
    <property type="nucleotide sequence ID" value="NZ_JAKIKP010000017.1"/>
</dbReference>
<sequence>MHTTPKTPISPISNSTVPTTITFFEFLTPLIKSAKKTITIRDESESHYQPGTQVEVFTLETNQKVCDIRILSVEPLAFDDINEYHAEQESLPLNELKQLINKVYPNQPPLFMIRFELVSAR</sequence>
<gene>
    <name evidence="4" type="primary">yqfB</name>
    <name evidence="4" type="ORF">L2672_16315</name>
</gene>
<comment type="similarity">
    <text evidence="2">Belongs to the N(4)-acetylcytidine amidohydrolase family.</text>
</comment>